<dbReference type="InterPro" id="IPR006439">
    <property type="entry name" value="HAD-SF_hydro_IA"/>
</dbReference>
<dbReference type="NCBIfam" id="TIGR01509">
    <property type="entry name" value="HAD-SF-IA-v3"/>
    <property type="match status" value="1"/>
</dbReference>
<dbReference type="InterPro" id="IPR023214">
    <property type="entry name" value="HAD_sf"/>
</dbReference>
<dbReference type="Proteomes" id="UP000288024">
    <property type="component" value="Unassembled WGS sequence"/>
</dbReference>
<proteinExistence type="inferred from homology"/>
<comment type="caution">
    <text evidence="4">The sequence shown here is derived from an EMBL/GenBank/DDBJ whole genome shotgun (WGS) entry which is preliminary data.</text>
</comment>
<dbReference type="SUPFAM" id="SSF56784">
    <property type="entry name" value="HAD-like"/>
    <property type="match status" value="1"/>
</dbReference>
<dbReference type="InterPro" id="IPR041492">
    <property type="entry name" value="HAD_2"/>
</dbReference>
<dbReference type="FunFam" id="3.40.50.1000:FF:000036">
    <property type="entry name" value="HAD family hydrolase"/>
    <property type="match status" value="1"/>
</dbReference>
<evidence type="ECO:0000313" key="4">
    <source>
        <dbReference type="EMBL" id="RVT62428.1"/>
    </source>
</evidence>
<dbReference type="NCBIfam" id="TIGR01549">
    <property type="entry name" value="HAD-SF-IA-v1"/>
    <property type="match status" value="1"/>
</dbReference>
<sequence length="217" mass="24962">MIKGIIFDFDGLIFDTETHQYHLLQELFTEHSCELPLELWQKEIGTHTDFSPFVYLEEQAKRKLDLKILETAFQENFLRKLELEKERPGVKDYLDTAKSLGLKIGLASSSNYDWVSKHLKRLGLFDYFDCIKTSDDVEKVKPDPALYIEAARCLELQPNECIAFEDSAHGAQAAKTAGLNVVIFPNEVTNAMQFCDVDYRFDSMMTMPLADLISKYK</sequence>
<dbReference type="GO" id="GO:0046872">
    <property type="term" value="F:metal ion binding"/>
    <property type="evidence" value="ECO:0007669"/>
    <property type="project" value="UniProtKB-KW"/>
</dbReference>
<dbReference type="RefSeq" id="WP_127738379.1">
    <property type="nucleotide sequence ID" value="NZ_RZTZ01000004.1"/>
</dbReference>
<protein>
    <submittedName>
        <fullName evidence="4">HAD family hydrolase</fullName>
    </submittedName>
</protein>
<comment type="similarity">
    <text evidence="1">Belongs to the HAD-like hydrolase superfamily. CbbY/CbbZ/Gph/YieH family.</text>
</comment>
<keyword evidence="3 4" id="KW-0378">Hydrolase</keyword>
<gene>
    <name evidence="4" type="ORF">EM808_11565</name>
</gene>
<evidence type="ECO:0000256" key="3">
    <source>
        <dbReference type="ARBA" id="ARBA00022801"/>
    </source>
</evidence>
<evidence type="ECO:0000256" key="1">
    <source>
        <dbReference type="ARBA" id="ARBA00006171"/>
    </source>
</evidence>
<reference evidence="4 5" key="1">
    <citation type="submission" date="2019-01" db="EMBL/GenBank/DDBJ databases">
        <title>Bacillus sp. M5HDSG1-1, whole genome shotgun sequence.</title>
        <authorList>
            <person name="Tuo L."/>
        </authorList>
    </citation>
    <scope>NUCLEOTIDE SEQUENCE [LARGE SCALE GENOMIC DNA]</scope>
    <source>
        <strain evidence="4 5">M5HDSG1-1</strain>
    </source>
</reference>
<organism evidence="4 5">
    <name type="scientific">Niallia taxi</name>
    <dbReference type="NCBI Taxonomy" id="2499688"/>
    <lineage>
        <taxon>Bacteria</taxon>
        <taxon>Bacillati</taxon>
        <taxon>Bacillota</taxon>
        <taxon>Bacilli</taxon>
        <taxon>Bacillales</taxon>
        <taxon>Bacillaceae</taxon>
        <taxon>Niallia</taxon>
    </lineage>
</organism>
<keyword evidence="5" id="KW-1185">Reference proteome</keyword>
<dbReference type="Gene3D" id="1.10.150.240">
    <property type="entry name" value="Putative phosphatase, domain 2"/>
    <property type="match status" value="1"/>
</dbReference>
<dbReference type="EMBL" id="RZTZ01000004">
    <property type="protein sequence ID" value="RVT62428.1"/>
    <property type="molecule type" value="Genomic_DNA"/>
</dbReference>
<dbReference type="CDD" id="cd16423">
    <property type="entry name" value="HAD_BPGM-like"/>
    <property type="match status" value="1"/>
</dbReference>
<keyword evidence="2" id="KW-0479">Metal-binding</keyword>
<dbReference type="GO" id="GO:0016787">
    <property type="term" value="F:hydrolase activity"/>
    <property type="evidence" value="ECO:0007669"/>
    <property type="project" value="UniProtKB-KW"/>
</dbReference>
<dbReference type="Gene3D" id="3.40.50.1000">
    <property type="entry name" value="HAD superfamily/HAD-like"/>
    <property type="match status" value="1"/>
</dbReference>
<dbReference type="InterPro" id="IPR036412">
    <property type="entry name" value="HAD-like_sf"/>
</dbReference>
<evidence type="ECO:0000313" key="5">
    <source>
        <dbReference type="Proteomes" id="UP000288024"/>
    </source>
</evidence>
<accession>A0A3S2TTW7</accession>
<dbReference type="SFLD" id="SFLDS00003">
    <property type="entry name" value="Haloacid_Dehalogenase"/>
    <property type="match status" value="1"/>
</dbReference>
<dbReference type="Pfam" id="PF13419">
    <property type="entry name" value="HAD_2"/>
    <property type="match status" value="1"/>
</dbReference>
<dbReference type="SFLD" id="SFLDG01129">
    <property type="entry name" value="C1.5:_HAD__Beta-PGM__Phosphata"/>
    <property type="match status" value="1"/>
</dbReference>
<dbReference type="PANTHER" id="PTHR18901">
    <property type="entry name" value="2-DEOXYGLUCOSE-6-PHOSPHATE PHOSPHATASE 2"/>
    <property type="match status" value="1"/>
</dbReference>
<dbReference type="AlphaFoldDB" id="A0A3S2TTW7"/>
<dbReference type="PRINTS" id="PR00413">
    <property type="entry name" value="HADHALOGNASE"/>
</dbReference>
<dbReference type="PANTHER" id="PTHR18901:SF38">
    <property type="entry name" value="PSEUDOURIDINE-5'-PHOSPHATASE"/>
    <property type="match status" value="1"/>
</dbReference>
<name>A0A3S2TTW7_9BACI</name>
<evidence type="ECO:0000256" key="2">
    <source>
        <dbReference type="ARBA" id="ARBA00022723"/>
    </source>
</evidence>
<dbReference type="InterPro" id="IPR023198">
    <property type="entry name" value="PGP-like_dom2"/>
</dbReference>